<dbReference type="Proteomes" id="UP000790377">
    <property type="component" value="Unassembled WGS sequence"/>
</dbReference>
<accession>A0ACB7ZY10</accession>
<evidence type="ECO:0000313" key="1">
    <source>
        <dbReference type="EMBL" id="KAH7905678.1"/>
    </source>
</evidence>
<dbReference type="EMBL" id="MU268144">
    <property type="protein sequence ID" value="KAH7905678.1"/>
    <property type="molecule type" value="Genomic_DNA"/>
</dbReference>
<keyword evidence="2" id="KW-1185">Reference proteome</keyword>
<comment type="caution">
    <text evidence="1">The sequence shown here is derived from an EMBL/GenBank/DDBJ whole genome shotgun (WGS) entry which is preliminary data.</text>
</comment>
<reference evidence="1" key="1">
    <citation type="journal article" date="2021" name="New Phytol.">
        <title>Evolutionary innovations through gain and loss of genes in the ectomycorrhizal Boletales.</title>
        <authorList>
            <person name="Wu G."/>
            <person name="Miyauchi S."/>
            <person name="Morin E."/>
            <person name="Kuo A."/>
            <person name="Drula E."/>
            <person name="Varga T."/>
            <person name="Kohler A."/>
            <person name="Feng B."/>
            <person name="Cao Y."/>
            <person name="Lipzen A."/>
            <person name="Daum C."/>
            <person name="Hundley H."/>
            <person name="Pangilinan J."/>
            <person name="Johnson J."/>
            <person name="Barry K."/>
            <person name="LaButti K."/>
            <person name="Ng V."/>
            <person name="Ahrendt S."/>
            <person name="Min B."/>
            <person name="Choi I.G."/>
            <person name="Park H."/>
            <person name="Plett J.M."/>
            <person name="Magnuson J."/>
            <person name="Spatafora J.W."/>
            <person name="Nagy L.G."/>
            <person name="Henrissat B."/>
            <person name="Grigoriev I.V."/>
            <person name="Yang Z.L."/>
            <person name="Xu J."/>
            <person name="Martin F.M."/>
        </authorList>
    </citation>
    <scope>NUCLEOTIDE SEQUENCE</scope>
    <source>
        <strain evidence="1">ATCC 28755</strain>
    </source>
</reference>
<evidence type="ECO:0000313" key="2">
    <source>
        <dbReference type="Proteomes" id="UP000790377"/>
    </source>
</evidence>
<proteinExistence type="predicted"/>
<protein>
    <submittedName>
        <fullName evidence="1">Uncharacterized protein</fullName>
    </submittedName>
</protein>
<name>A0ACB7ZY10_9AGAM</name>
<organism evidence="1 2">
    <name type="scientific">Hygrophoropsis aurantiaca</name>
    <dbReference type="NCBI Taxonomy" id="72124"/>
    <lineage>
        <taxon>Eukaryota</taxon>
        <taxon>Fungi</taxon>
        <taxon>Dikarya</taxon>
        <taxon>Basidiomycota</taxon>
        <taxon>Agaricomycotina</taxon>
        <taxon>Agaricomycetes</taxon>
        <taxon>Agaricomycetidae</taxon>
        <taxon>Boletales</taxon>
        <taxon>Coniophorineae</taxon>
        <taxon>Hygrophoropsidaceae</taxon>
        <taxon>Hygrophoropsis</taxon>
    </lineage>
</organism>
<gene>
    <name evidence="1" type="ORF">BJ138DRAFT_1118256</name>
</gene>
<sequence length="1253" mass="139907">MVGKKSSSIAKVKSAAVASGSKSKGGKKKAGESAELPAKAAMDLEQALPSLGSFVDTINADTKMAEDALIGYARIDVIDMKESISFGRWNPRDLKVAEAQQILDSFQTNGMDRFKYQHAIPICVNLSDIVQDTYQPKSTPYVYEDALKLPLMQLKTPAAGGADPIIYAAGGRHRSWAIDRYISIINQQIKDLVGEIEAEPNEEESFKEAKYAEALGIRKLNGQWLVLLYDYKKAVANNDKLGMYLSRNDRTYNYREGAEEGLYQAMKQMLSAHQTFRNVSTARLRSSTSAYKQAALLGQDFIFKMLETILSGDSIHYINADFFTLKRLHQDLFSPYGGILAFVVSQLERRLKQCFTTEEIDVDEVKRVAALMEKPMESEDWQVGVAARQKLLTRMERAQFVPDALTDKIRDIVDQAFLDNLAPREVSANFGMREDPTWSMGFQRYYESIEGAITNFISAQSSHPSYDNVNNDVKMAWQTCLPKIELVLQTTGDLDEPNGYPFMSASVWKVFSSNLRMISNSITEVSSWYSPFVHWSILGKWQPGSASADMLRALCAHQELKKGSIKSAQGHLVYSLLSLYPALLRMERQLSDLDIPQRPKTAKELGKMFGLTEGGDVLGLGTQKSAAAEEVADADDDNEEEEEDDDDDDEEDADAALETAKLFQEEMTALVKGMKDGPGKGSRKGKEPQRLNPAQKNWPVDFTDHWVRPHDLATGTERYSLCCPLLKAHTLDWTSFDPKSNARDRRIVALMGMAEYSIILHYREPLLDDSLGGAAHIRAVLERLHFNQMVQNTGVPNPIAGEPNTLTWPDRIAFDSARACEATFNLDTERGMFCWVRKQQEQTQWVQAIVNLVQRCPAAWRDGWLEMDPKTRPALAPEVHEAVMELVKAMEGNAFAHRSLNWPEVRMNPNDREAPQYMLDEDALDIVYRGTEEDPPPIVRPIAERALKSRPYNAKFRPSTYSNEKVARHERQEMRFSRRRDIENQESAANELDRDSDDERSPTPPPPRQVPVHSADAPLTPATEFEADASRDQNPPSTTSNHQEGMDSVDDPSRRQTNTQLLSEGEDLRRSSRDALASEDSFSLLSNDDSVRHASRRQVETQLFSGRRADDATPSPLVLFTSFFVPHIPDEELDRSFLSSSAAVAAALTSSAPRVSSSSHYSAQTRSKRPPSGSVSSSGTISPPRNAVASATSARRHIPGTVHQRKKPRNDRDFDVDNTGAGSSSRTAAARDLGQVDEAGDVDENDFDMSQLG</sequence>